<evidence type="ECO:0000313" key="2">
    <source>
        <dbReference type="Proteomes" id="UP000717696"/>
    </source>
</evidence>
<comment type="caution">
    <text evidence="1">The sequence shown here is derived from an EMBL/GenBank/DDBJ whole genome shotgun (WGS) entry which is preliminary data.</text>
</comment>
<proteinExistence type="predicted"/>
<dbReference type="AlphaFoldDB" id="A0A9P9JAB6"/>
<gene>
    <name evidence="1" type="ORF">B0J13DRAFT_548006</name>
</gene>
<reference evidence="1" key="1">
    <citation type="journal article" date="2021" name="Nat. Commun.">
        <title>Genetic determinants of endophytism in the Arabidopsis root mycobiome.</title>
        <authorList>
            <person name="Mesny F."/>
            <person name="Miyauchi S."/>
            <person name="Thiergart T."/>
            <person name="Pickel B."/>
            <person name="Atanasova L."/>
            <person name="Karlsson M."/>
            <person name="Huettel B."/>
            <person name="Barry K.W."/>
            <person name="Haridas S."/>
            <person name="Chen C."/>
            <person name="Bauer D."/>
            <person name="Andreopoulos W."/>
            <person name="Pangilinan J."/>
            <person name="LaButti K."/>
            <person name="Riley R."/>
            <person name="Lipzen A."/>
            <person name="Clum A."/>
            <person name="Drula E."/>
            <person name="Henrissat B."/>
            <person name="Kohler A."/>
            <person name="Grigoriev I.V."/>
            <person name="Martin F.M."/>
            <person name="Hacquard S."/>
        </authorList>
    </citation>
    <scope>NUCLEOTIDE SEQUENCE</scope>
    <source>
        <strain evidence="1">MPI-CAGE-AT-0021</strain>
    </source>
</reference>
<accession>A0A9P9JAB6</accession>
<sequence>MERRAASSTVRGVACVAAKVAGGVYGGVPAVVVQHSDPQVFDGRRLYSSLPTAHGPQPTAHSSRATRLSIVGPSYRDNGGKSSIAGNPAWGLVCLCARGGTGPNKPRNRKPDTTADHVLLEEAGEADAVSVALGAGRRLRLPRWAARERGNEGTKALSAEATCPDSNIRSGATQRLVVFSAAGTVHLFLLPLPARRRVARAVTL</sequence>
<evidence type="ECO:0000313" key="1">
    <source>
        <dbReference type="EMBL" id="KAH7152275.1"/>
    </source>
</evidence>
<protein>
    <submittedName>
        <fullName evidence="1">Uncharacterized protein</fullName>
    </submittedName>
</protein>
<dbReference type="EMBL" id="JAGMUU010000005">
    <property type="protein sequence ID" value="KAH7152275.1"/>
    <property type="molecule type" value="Genomic_DNA"/>
</dbReference>
<organism evidence="1 2">
    <name type="scientific">Dactylonectria estremocensis</name>
    <dbReference type="NCBI Taxonomy" id="1079267"/>
    <lineage>
        <taxon>Eukaryota</taxon>
        <taxon>Fungi</taxon>
        <taxon>Dikarya</taxon>
        <taxon>Ascomycota</taxon>
        <taxon>Pezizomycotina</taxon>
        <taxon>Sordariomycetes</taxon>
        <taxon>Hypocreomycetidae</taxon>
        <taxon>Hypocreales</taxon>
        <taxon>Nectriaceae</taxon>
        <taxon>Dactylonectria</taxon>
    </lineage>
</organism>
<keyword evidence="2" id="KW-1185">Reference proteome</keyword>
<dbReference type="Proteomes" id="UP000717696">
    <property type="component" value="Unassembled WGS sequence"/>
</dbReference>
<name>A0A9P9JAB6_9HYPO</name>